<sequence length="321" mass="36063">MLPLIAGAAAAVIGNLIATSVNNKNQQNASTLNYKRQIDFWNMQNEYNTPAAQMERYRAAGLNPNLIYGTGTSSAGNASGSVSPQMPNLQPYRFDALANIGPLLLQQKSVDADVRNKDALSRYNEVKAQSEYLTMLGKEYDNALKSEDYGRAVRLRELRDETERKTYELLSHNSDYAAAHAQNEENQDVLFQLTLDKQVKRATVDLQNAVKDGQLKDVTKSKILADISEINKRVALLQYEIDINPDAKKTKEYNDEVQEIDLAIQRLDEENAERFKESNAWADAVSRWTGVIGSALGGYTGVQNARTNRMNAYTNRFKLWK</sequence>
<organism evidence="1">
    <name type="scientific">Dipodfec virus RodF1_80</name>
    <dbReference type="NCBI Taxonomy" id="2929312"/>
    <lineage>
        <taxon>Viruses</taxon>
        <taxon>Monodnaviria</taxon>
        <taxon>Sangervirae</taxon>
        <taxon>Phixviricota</taxon>
        <taxon>Malgrandaviricetes</taxon>
        <taxon>Petitvirales</taxon>
        <taxon>Microviridae</taxon>
    </lineage>
</organism>
<accession>A0A976N359</accession>
<protein>
    <submittedName>
        <fullName evidence="1">DNA pilot protein</fullName>
    </submittedName>
</protein>
<dbReference type="EMBL" id="OM869692">
    <property type="protein sequence ID" value="UPW41900.1"/>
    <property type="molecule type" value="Genomic_DNA"/>
</dbReference>
<name>A0A976N359_9VIRU</name>
<reference evidence="1" key="1">
    <citation type="submission" date="2022-02" db="EMBL/GenBank/DDBJ databases">
        <title>Towards deciphering the DNA virus diversity associated with rodent species in the families Cricetidae and Heteromyidae.</title>
        <authorList>
            <person name="Lund M."/>
            <person name="Larsen B.B."/>
            <person name="Gryseels S."/>
            <person name="Kraberger S."/>
            <person name="Rowsey D.M."/>
            <person name="Steger L."/>
            <person name="Yule K.M."/>
            <person name="Upham N.S."/>
            <person name="Worobey M."/>
            <person name="Van Doorslaer K."/>
            <person name="Varsani A."/>
        </authorList>
    </citation>
    <scope>NUCLEOTIDE SEQUENCE</scope>
    <source>
        <strain evidence="1">NeonRodF1_80</strain>
    </source>
</reference>
<evidence type="ECO:0000313" key="1">
    <source>
        <dbReference type="EMBL" id="UPW41900.1"/>
    </source>
</evidence>
<proteinExistence type="predicted"/>